<feature type="transmembrane region" description="Helical" evidence="8">
    <location>
        <begin position="411"/>
        <end position="426"/>
    </location>
</feature>
<dbReference type="GO" id="GO:0015556">
    <property type="term" value="F:C4-dicarboxylate transmembrane transporter activity"/>
    <property type="evidence" value="ECO:0007669"/>
    <property type="project" value="InterPro"/>
</dbReference>
<feature type="transmembrane region" description="Helical" evidence="8">
    <location>
        <begin position="27"/>
        <end position="47"/>
    </location>
</feature>
<keyword evidence="5 8" id="KW-0812">Transmembrane</keyword>
<keyword evidence="10" id="KW-1185">Reference proteome</keyword>
<feature type="transmembrane region" description="Helical" evidence="8">
    <location>
        <begin position="295"/>
        <end position="319"/>
    </location>
</feature>
<gene>
    <name evidence="9" type="ORF">GBM96_05780</name>
</gene>
<feature type="transmembrane region" description="Helical" evidence="8">
    <location>
        <begin position="231"/>
        <end position="254"/>
    </location>
</feature>
<proteinExistence type="inferred from homology"/>
<dbReference type="GO" id="GO:0005886">
    <property type="term" value="C:plasma membrane"/>
    <property type="evidence" value="ECO:0007669"/>
    <property type="project" value="UniProtKB-SubCell"/>
</dbReference>
<comment type="subcellular location">
    <subcellularLocation>
        <location evidence="1">Cell membrane</location>
        <topology evidence="1">Multi-pass membrane protein</topology>
    </subcellularLocation>
</comment>
<feature type="transmembrane region" description="Helical" evidence="8">
    <location>
        <begin position="374"/>
        <end position="399"/>
    </location>
</feature>
<evidence type="ECO:0000256" key="7">
    <source>
        <dbReference type="ARBA" id="ARBA00023136"/>
    </source>
</evidence>
<dbReference type="AlphaFoldDB" id="A0AAI9WN30"/>
<keyword evidence="7 8" id="KW-0472">Membrane</keyword>
<evidence type="ECO:0000313" key="10">
    <source>
        <dbReference type="Proteomes" id="UP000469462"/>
    </source>
</evidence>
<accession>A0AAI9WN30</accession>
<dbReference type="Pfam" id="PF03606">
    <property type="entry name" value="DcuC"/>
    <property type="match status" value="1"/>
</dbReference>
<dbReference type="InterPro" id="IPR018385">
    <property type="entry name" value="C4_dicarb_anaerob_car-like"/>
</dbReference>
<dbReference type="RefSeq" id="WP_139687339.1">
    <property type="nucleotide sequence ID" value="NZ_WEHW01000015.1"/>
</dbReference>
<evidence type="ECO:0000256" key="8">
    <source>
        <dbReference type="SAM" id="Phobius"/>
    </source>
</evidence>
<comment type="similarity">
    <text evidence="2">Belongs to the DcuC/DcuD transporter (TC 2.A.61) family.</text>
</comment>
<evidence type="ECO:0000256" key="5">
    <source>
        <dbReference type="ARBA" id="ARBA00022692"/>
    </source>
</evidence>
<feature type="transmembrane region" description="Helical" evidence="8">
    <location>
        <begin position="96"/>
        <end position="122"/>
    </location>
</feature>
<organism evidence="9 10">
    <name type="scientific">Sutterella seckii</name>
    <dbReference type="NCBI Taxonomy" id="1944635"/>
    <lineage>
        <taxon>Bacteria</taxon>
        <taxon>Pseudomonadati</taxon>
        <taxon>Pseudomonadota</taxon>
        <taxon>Betaproteobacteria</taxon>
        <taxon>Burkholderiales</taxon>
        <taxon>Sutterellaceae</taxon>
        <taxon>Sutterella</taxon>
    </lineage>
</organism>
<keyword evidence="3" id="KW-0813">Transport</keyword>
<dbReference type="NCBIfam" id="TIGR00771">
    <property type="entry name" value="DcuC"/>
    <property type="match status" value="1"/>
</dbReference>
<comment type="caution">
    <text evidence="9">The sequence shown here is derived from an EMBL/GenBank/DDBJ whole genome shotgun (WGS) entry which is preliminary data.</text>
</comment>
<evidence type="ECO:0000256" key="2">
    <source>
        <dbReference type="ARBA" id="ARBA00005275"/>
    </source>
</evidence>
<protein>
    <submittedName>
        <fullName evidence="9">Anaerobic C4-dicarboxylate transporter DcuC</fullName>
    </submittedName>
</protein>
<feature type="transmembrane region" description="Helical" evidence="8">
    <location>
        <begin position="59"/>
        <end position="76"/>
    </location>
</feature>
<dbReference type="NCBIfam" id="NF037994">
    <property type="entry name" value="DcuC_1"/>
    <property type="match status" value="1"/>
</dbReference>
<dbReference type="InterPro" id="IPR004669">
    <property type="entry name" value="C4_dicarb_anaerob_car"/>
</dbReference>
<dbReference type="PANTHER" id="PTHR42002:SF2">
    <property type="entry name" value="ANAEROBIC C4-DICARBOXYLATE TRANSPORTER DCUC-RELATED"/>
    <property type="match status" value="1"/>
</dbReference>
<evidence type="ECO:0000256" key="3">
    <source>
        <dbReference type="ARBA" id="ARBA00022448"/>
    </source>
</evidence>
<evidence type="ECO:0000313" key="9">
    <source>
        <dbReference type="EMBL" id="KAB7651399.1"/>
    </source>
</evidence>
<evidence type="ECO:0000256" key="4">
    <source>
        <dbReference type="ARBA" id="ARBA00022475"/>
    </source>
</evidence>
<keyword evidence="6 8" id="KW-1133">Transmembrane helix</keyword>
<evidence type="ECO:0000256" key="1">
    <source>
        <dbReference type="ARBA" id="ARBA00004651"/>
    </source>
</evidence>
<dbReference type="EMBL" id="WEHW01000015">
    <property type="protein sequence ID" value="KAB7651399.1"/>
    <property type="molecule type" value="Genomic_DNA"/>
</dbReference>
<sequence length="428" mass="44854">MTWTIWMAAIVTLITIAALLKRIETRLVLFTSGLVMALLSGAPQVALKAFIANMTNGSLITAICSSLGFAAVIAITRCDVHFVSLMVKPLGKLGLFLLPFCMFIASCVAVAIPSAAGCAAALGPTMIPLMVRAGFKPAIAGAAIIGSIIPSAMSPGSSHNVWVAKIANIDVMTLIVEFAPKILILCGLNILLVTLMIFVFRDYRKPDPNENAEVFEVASDARGELPEKPNILFAIAPILPIVVLLLGATVIPALKMSVAEAMIWGSIYTLLITRSNPEAVTKEFFSGMGKGYANIMGIIIAAGCFAGGLRAAGVIDALIETLKNSREIASYAANFGPFLMGVLTGSGDAAGHAFNQAVTPYAAEFGMRIEPLGIVAALSGALGRMCSPIAGATLVIAGMTRLSPLEISKRMAIPMIINVILLGFIFEL</sequence>
<keyword evidence="4" id="KW-1003">Cell membrane</keyword>
<dbReference type="PANTHER" id="PTHR42002">
    <property type="entry name" value="ANAEROBIC C4-DICARBOXYLATE TRANSPORTER DCUC-RELATED"/>
    <property type="match status" value="1"/>
</dbReference>
<feature type="transmembrane region" description="Helical" evidence="8">
    <location>
        <begin position="182"/>
        <end position="200"/>
    </location>
</feature>
<evidence type="ECO:0000256" key="6">
    <source>
        <dbReference type="ARBA" id="ARBA00022989"/>
    </source>
</evidence>
<dbReference type="Proteomes" id="UP000469462">
    <property type="component" value="Unassembled WGS sequence"/>
</dbReference>
<name>A0AAI9WN30_9BURK</name>
<reference evidence="9 10" key="1">
    <citation type="submission" date="2019-10" db="EMBL/GenBank/DDBJ databases">
        <title>Genome diversity of Sutterella seckii.</title>
        <authorList>
            <person name="Chaplin A.V."/>
            <person name="Sokolova S.R."/>
            <person name="Mosin K.A."/>
            <person name="Ivanova E.L."/>
            <person name="Kochetkova T.O."/>
            <person name="Goltsov A.Y."/>
            <person name="Trofimov D.Y."/>
            <person name="Efimov B.A."/>
        </authorList>
    </citation>
    <scope>NUCLEOTIDE SEQUENCE [LARGE SCALE GENOMIC DNA]</scope>
    <source>
        <strain evidence="9 10">ASD3426</strain>
    </source>
</reference>